<keyword evidence="5" id="KW-1185">Reference proteome</keyword>
<name>A0ABR2L5R6_9EUKA</name>
<dbReference type="PANTHER" id="PTHR11102">
    <property type="entry name" value="SEL-1-LIKE PROTEIN"/>
    <property type="match status" value="1"/>
</dbReference>
<dbReference type="Gene3D" id="1.10.510.10">
    <property type="entry name" value="Transferase(Phosphotransferase) domain 1"/>
    <property type="match status" value="1"/>
</dbReference>
<evidence type="ECO:0000259" key="3">
    <source>
        <dbReference type="PROSITE" id="PS50011"/>
    </source>
</evidence>
<dbReference type="InterPro" id="IPR000719">
    <property type="entry name" value="Prot_kinase_dom"/>
</dbReference>
<feature type="compositionally biased region" description="Basic and acidic residues" evidence="2">
    <location>
        <begin position="354"/>
        <end position="465"/>
    </location>
</feature>
<dbReference type="InterPro" id="IPR006597">
    <property type="entry name" value="Sel1-like"/>
</dbReference>
<evidence type="ECO:0000256" key="1">
    <source>
        <dbReference type="ARBA" id="ARBA00038101"/>
    </source>
</evidence>
<comment type="caution">
    <text evidence="4">The sequence shown here is derived from an EMBL/GenBank/DDBJ whole genome shotgun (WGS) entry which is preliminary data.</text>
</comment>
<evidence type="ECO:0000256" key="2">
    <source>
        <dbReference type="SAM" id="MobiDB-lite"/>
    </source>
</evidence>
<protein>
    <recommendedName>
        <fullName evidence="3">Protein kinase domain-containing protein</fullName>
    </recommendedName>
</protein>
<evidence type="ECO:0000313" key="4">
    <source>
        <dbReference type="EMBL" id="KAK8898694.1"/>
    </source>
</evidence>
<feature type="domain" description="Protein kinase" evidence="3">
    <location>
        <begin position="11"/>
        <end position="283"/>
    </location>
</feature>
<feature type="compositionally biased region" description="Basic and acidic residues" evidence="2">
    <location>
        <begin position="489"/>
        <end position="514"/>
    </location>
</feature>
<dbReference type="Pfam" id="PF08238">
    <property type="entry name" value="Sel1"/>
    <property type="match status" value="8"/>
</dbReference>
<dbReference type="InterPro" id="IPR011009">
    <property type="entry name" value="Kinase-like_dom_sf"/>
</dbReference>
<dbReference type="PANTHER" id="PTHR11102:SF160">
    <property type="entry name" value="ERAD-ASSOCIATED E3 UBIQUITIN-PROTEIN LIGASE COMPONENT HRD3"/>
    <property type="match status" value="1"/>
</dbReference>
<dbReference type="EMBL" id="JAPFFF010000001">
    <property type="protein sequence ID" value="KAK8898694.1"/>
    <property type="molecule type" value="Genomic_DNA"/>
</dbReference>
<feature type="compositionally biased region" description="Polar residues" evidence="2">
    <location>
        <begin position="335"/>
        <end position="344"/>
    </location>
</feature>
<sequence>MENKPLTLVNQAQYFITSEWAFGIDEDSKNTDRYNIFHFYKGFNVDTYENVILQEMIENDPNENAIISKRFLRIIQLYIYIKPYIGIPHFYGYYFAPRKVFIVEQFPNGSLSQFYHKMNKENNEKFKLQWTDTFKSQITFSIACTMMHLHAFHVVHKCLNADFIKFDEEFNAKVTDFVYSKSLLKNENITFSSDYDRLYSSPEIVNNKKSDSKCDVYSFGVILLSIVQGNEDFHFNESDNSFVIPDGTPLLVANIIKCCLYPNPSKRPSFAQIVKTLVDCPNLFPDTDENEYMNTVSKYMENVQTSPHDRSLFRKKTISDEESSESSQMKEDISSSEISTSNEKVNQDNDDEKYEEKIDDEKHETKIDDEKHETKIDDEKHETKIDDEKHETKIDDEKHETKIDDEKHETKIDDEKHETKIDDEKHETKIDDEKHETKIDDEKHETKIDDEKHEEKIDDEKHEEKIDDESHEEKIDDESHEEKIDDESHEEKIDDEKHETKIDDDSKSNNKEEVMWNDSSDDEVIDTFSKSKSYSFIEDTHLKDILKKAKDGDTYAMVRAGRYIQKGLHGAKIDTAESFNLFKSAAEKGNTIGLFNYATCKKRGIGTEIDIDEAFRSMREAAQPERNNIMAMRTYADWLLDSNADEALQYYLCAMRKGDAHSAYMAAHLLSQKGDIDQAKRLYLEAAENGILIAMNDYSFLMMKSPSTFKEGFLCLKQNAARFCPESNYNLAMIELNGLYNTKVDLISAADHFKVAANLNHPKGCYYYANMLANGDGKVKKNVKKAADYYNKAAKLGVTDAMVKLALLLQKDEADGIKQNLMKAAQLLKTAADKGNKLAMKKYAECLIEGKGVEIDLELAERYTDKF</sequence>
<dbReference type="SUPFAM" id="SSF81901">
    <property type="entry name" value="HCP-like"/>
    <property type="match status" value="2"/>
</dbReference>
<proteinExistence type="inferred from homology"/>
<dbReference type="InterPro" id="IPR001245">
    <property type="entry name" value="Ser-Thr/Tyr_kinase_cat_dom"/>
</dbReference>
<dbReference type="Proteomes" id="UP001470230">
    <property type="component" value="Unassembled WGS sequence"/>
</dbReference>
<feature type="compositionally biased region" description="Acidic residues" evidence="2">
    <location>
        <begin position="466"/>
        <end position="488"/>
    </location>
</feature>
<evidence type="ECO:0000313" key="5">
    <source>
        <dbReference type="Proteomes" id="UP001470230"/>
    </source>
</evidence>
<dbReference type="PROSITE" id="PS50011">
    <property type="entry name" value="PROTEIN_KINASE_DOM"/>
    <property type="match status" value="1"/>
</dbReference>
<dbReference type="InterPro" id="IPR011990">
    <property type="entry name" value="TPR-like_helical_dom_sf"/>
</dbReference>
<dbReference type="SUPFAM" id="SSF56112">
    <property type="entry name" value="Protein kinase-like (PK-like)"/>
    <property type="match status" value="1"/>
</dbReference>
<comment type="similarity">
    <text evidence="1">Belongs to the sel-1 family.</text>
</comment>
<dbReference type="Pfam" id="PF07714">
    <property type="entry name" value="PK_Tyr_Ser-Thr"/>
    <property type="match status" value="1"/>
</dbReference>
<dbReference type="Gene3D" id="1.25.40.10">
    <property type="entry name" value="Tetratricopeptide repeat domain"/>
    <property type="match status" value="2"/>
</dbReference>
<dbReference type="InterPro" id="IPR050767">
    <property type="entry name" value="Sel1_AlgK"/>
</dbReference>
<dbReference type="SMART" id="SM00671">
    <property type="entry name" value="SEL1"/>
    <property type="match status" value="6"/>
</dbReference>
<gene>
    <name evidence="4" type="ORF">M9Y10_000986</name>
</gene>
<organism evidence="4 5">
    <name type="scientific">Tritrichomonas musculus</name>
    <dbReference type="NCBI Taxonomy" id="1915356"/>
    <lineage>
        <taxon>Eukaryota</taxon>
        <taxon>Metamonada</taxon>
        <taxon>Parabasalia</taxon>
        <taxon>Tritrichomonadida</taxon>
        <taxon>Tritrichomonadidae</taxon>
        <taxon>Tritrichomonas</taxon>
    </lineage>
</organism>
<accession>A0ABR2L5R6</accession>
<feature type="region of interest" description="Disordered" evidence="2">
    <location>
        <begin position="303"/>
        <end position="519"/>
    </location>
</feature>
<reference evidence="4 5" key="1">
    <citation type="submission" date="2024-04" db="EMBL/GenBank/DDBJ databases">
        <title>Tritrichomonas musculus Genome.</title>
        <authorList>
            <person name="Alves-Ferreira E."/>
            <person name="Grigg M."/>
            <person name="Lorenzi H."/>
            <person name="Galac M."/>
        </authorList>
    </citation>
    <scope>NUCLEOTIDE SEQUENCE [LARGE SCALE GENOMIC DNA]</scope>
    <source>
        <strain evidence="4 5">EAF2021</strain>
    </source>
</reference>